<dbReference type="GO" id="GO:0061671">
    <property type="term" value="C:Cbp3p-Cbp6 complex"/>
    <property type="evidence" value="ECO:0007669"/>
    <property type="project" value="InterPro"/>
</dbReference>
<dbReference type="PANTHER" id="PTHR28250:SF1">
    <property type="entry name" value="CYTOCHROME B PRE-MRNA-PROCESSING PROTEIN 6"/>
    <property type="match status" value="1"/>
</dbReference>
<keyword evidence="2" id="KW-1185">Reference proteome</keyword>
<sequence>MSSTAVREAAVQLVKTLQKFPQERIKHLVSFRDSQLERFKPIAGLETTGTDSTKKPTLSDIKDIINRTSGPLGLQKDLLKKVQEALPQEQFTAQTIEEQNKSLNNIMSNKYKTYYDVGNKLYEPQGNPLYYKRLLDEIEGKTKETFFTALRTVVFGK</sequence>
<dbReference type="PANTHER" id="PTHR28250">
    <property type="entry name" value="CYTOCHROME B PRE-MRNA-PROCESSING PROTEIN 6"/>
    <property type="match status" value="1"/>
</dbReference>
<dbReference type="EMBL" id="LT598492">
    <property type="protein sequence ID" value="SCW01295.1"/>
    <property type="molecule type" value="Genomic_DNA"/>
</dbReference>
<dbReference type="AlphaFoldDB" id="A0A1G4MBS8"/>
<evidence type="ECO:0000313" key="1">
    <source>
        <dbReference type="EMBL" id="SCW01295.1"/>
    </source>
</evidence>
<accession>A0A1G4MBS8</accession>
<dbReference type="OMA" id="PRYYDRI"/>
<dbReference type="GO" id="GO:0034551">
    <property type="term" value="P:mitochondrial respiratory chain complex III assembly"/>
    <property type="evidence" value="ECO:0007669"/>
    <property type="project" value="TreeGrafter"/>
</dbReference>
<dbReference type="OrthoDB" id="2107880at2759"/>
<gene>
    <name evidence="1" type="ORF">LAFE_0D09428G</name>
</gene>
<dbReference type="GO" id="GO:0043022">
    <property type="term" value="F:ribosome binding"/>
    <property type="evidence" value="ECO:0007669"/>
    <property type="project" value="InterPro"/>
</dbReference>
<organism evidence="1 2">
    <name type="scientific">Lachancea fermentati</name>
    <name type="common">Zygosaccharomyces fermentati</name>
    <dbReference type="NCBI Taxonomy" id="4955"/>
    <lineage>
        <taxon>Eukaryota</taxon>
        <taxon>Fungi</taxon>
        <taxon>Dikarya</taxon>
        <taxon>Ascomycota</taxon>
        <taxon>Saccharomycotina</taxon>
        <taxon>Saccharomycetes</taxon>
        <taxon>Saccharomycetales</taxon>
        <taxon>Saccharomycetaceae</taxon>
        <taxon>Lachancea</taxon>
    </lineage>
</organism>
<protein>
    <submittedName>
        <fullName evidence="1">LAFE_0D09428g1_1</fullName>
    </submittedName>
</protein>
<evidence type="ECO:0000313" key="2">
    <source>
        <dbReference type="Proteomes" id="UP000190831"/>
    </source>
</evidence>
<name>A0A1G4MBS8_LACFM</name>
<dbReference type="InterPro" id="IPR037653">
    <property type="entry name" value="Cbp6"/>
</dbReference>
<dbReference type="STRING" id="4955.A0A1G4MBS8"/>
<dbReference type="Pfam" id="PF20180">
    <property type="entry name" value="UQCC2_CBP6"/>
    <property type="match status" value="1"/>
</dbReference>
<proteinExistence type="predicted"/>
<dbReference type="Proteomes" id="UP000190831">
    <property type="component" value="Chromosome D"/>
</dbReference>
<reference evidence="1 2" key="1">
    <citation type="submission" date="2016-03" db="EMBL/GenBank/DDBJ databases">
        <authorList>
            <person name="Devillers H."/>
        </authorList>
    </citation>
    <scope>NUCLEOTIDE SEQUENCE [LARGE SCALE GENOMIC DNA]</scope>
    <source>
        <strain evidence="1">CBS 6772</strain>
    </source>
</reference>